<evidence type="ECO:0000313" key="2">
    <source>
        <dbReference type="EMBL" id="MDQ0174400.1"/>
    </source>
</evidence>
<comment type="caution">
    <text evidence="2">The sequence shown here is derived from an EMBL/GenBank/DDBJ whole genome shotgun (WGS) entry which is preliminary data.</text>
</comment>
<name>A0ABT9WM78_9BACI</name>
<keyword evidence="2" id="KW-0240">DNA-directed RNA polymerase</keyword>
<feature type="domain" description="RNA polymerase sigma-70 region 4" evidence="1">
    <location>
        <begin position="37"/>
        <end position="84"/>
    </location>
</feature>
<keyword evidence="3" id="KW-1185">Reference proteome</keyword>
<dbReference type="SUPFAM" id="SSF88659">
    <property type="entry name" value="Sigma3 and sigma4 domains of RNA polymerase sigma factors"/>
    <property type="match status" value="1"/>
</dbReference>
<gene>
    <name evidence="2" type="ORF">J2S08_000231</name>
</gene>
<evidence type="ECO:0000313" key="3">
    <source>
        <dbReference type="Proteomes" id="UP001223586"/>
    </source>
</evidence>
<protein>
    <submittedName>
        <fullName evidence="2">DNA-directed RNA polymerase specialized sigma subunit</fullName>
    </submittedName>
</protein>
<dbReference type="Gene3D" id="1.10.10.10">
    <property type="entry name" value="Winged helix-like DNA-binding domain superfamily/Winged helix DNA-binding domain"/>
    <property type="match status" value="1"/>
</dbReference>
<dbReference type="Pfam" id="PF04545">
    <property type="entry name" value="Sigma70_r4"/>
    <property type="match status" value="1"/>
</dbReference>
<dbReference type="InterPro" id="IPR013324">
    <property type="entry name" value="RNA_pol_sigma_r3/r4-like"/>
</dbReference>
<evidence type="ECO:0000259" key="1">
    <source>
        <dbReference type="Pfam" id="PF04545"/>
    </source>
</evidence>
<reference evidence="2 3" key="1">
    <citation type="submission" date="2023-07" db="EMBL/GenBank/DDBJ databases">
        <title>Genomic Encyclopedia of Type Strains, Phase IV (KMG-IV): sequencing the most valuable type-strain genomes for metagenomic binning, comparative biology and taxonomic classification.</title>
        <authorList>
            <person name="Goeker M."/>
        </authorList>
    </citation>
    <scope>NUCLEOTIDE SEQUENCE [LARGE SCALE GENOMIC DNA]</scope>
    <source>
        <strain evidence="2 3">DSM 23837</strain>
    </source>
</reference>
<dbReference type="InterPro" id="IPR007630">
    <property type="entry name" value="RNA_pol_sigma70_r4"/>
</dbReference>
<dbReference type="GO" id="GO:0000428">
    <property type="term" value="C:DNA-directed RNA polymerase complex"/>
    <property type="evidence" value="ECO:0007669"/>
    <property type="project" value="UniProtKB-KW"/>
</dbReference>
<dbReference type="InterPro" id="IPR036388">
    <property type="entry name" value="WH-like_DNA-bd_sf"/>
</dbReference>
<dbReference type="Proteomes" id="UP001223586">
    <property type="component" value="Unassembled WGS sequence"/>
</dbReference>
<accession>A0ABT9WM78</accession>
<organism evidence="2 3">
    <name type="scientific">Bacillus chungangensis</name>
    <dbReference type="NCBI Taxonomy" id="587633"/>
    <lineage>
        <taxon>Bacteria</taxon>
        <taxon>Bacillati</taxon>
        <taxon>Bacillota</taxon>
        <taxon>Bacilli</taxon>
        <taxon>Bacillales</taxon>
        <taxon>Bacillaceae</taxon>
        <taxon>Bacillus</taxon>
    </lineage>
</organism>
<proteinExistence type="predicted"/>
<keyword evidence="2" id="KW-0804">Transcription</keyword>
<dbReference type="EMBL" id="JAUSTT010000001">
    <property type="protein sequence ID" value="MDQ0174400.1"/>
    <property type="molecule type" value="Genomic_DNA"/>
</dbReference>
<dbReference type="RefSeq" id="WP_307225838.1">
    <property type="nucleotide sequence ID" value="NZ_JAUSTT010000001.1"/>
</dbReference>
<sequence>MNVRTLLREYHALHARQYKGDYNAVCALVDLRRAITLADLTERQQEALAWIYGADLTQEDVGERMNTTQPAVSLAIDSAIVKIQRIYDDWSSLEDAG</sequence>